<evidence type="ECO:0000256" key="6">
    <source>
        <dbReference type="ARBA" id="ARBA00022840"/>
    </source>
</evidence>
<evidence type="ECO:0000256" key="4">
    <source>
        <dbReference type="ARBA" id="ARBA00022741"/>
    </source>
</evidence>
<dbReference type="GO" id="GO:0042254">
    <property type="term" value="P:ribosome biogenesis"/>
    <property type="evidence" value="ECO:0007669"/>
    <property type="project" value="TreeGrafter"/>
</dbReference>
<dbReference type="InterPro" id="IPR003593">
    <property type="entry name" value="AAA+_ATPase"/>
</dbReference>
<dbReference type="Gene3D" id="3.40.50.300">
    <property type="entry name" value="P-loop containing nucleotide triphosphate hydrolases"/>
    <property type="match status" value="2"/>
</dbReference>
<dbReference type="FunFam" id="3.40.50.300:FF:000018">
    <property type="entry name" value="Cell division control 48"/>
    <property type="match status" value="1"/>
</dbReference>
<dbReference type="SUPFAM" id="SSF52540">
    <property type="entry name" value="P-loop containing nucleoside triphosphate hydrolases"/>
    <property type="match status" value="2"/>
</dbReference>
<dbReference type="FunFam" id="3.40.50.300:FF:000365">
    <property type="entry name" value="Ribosome biogenesis ATPase RIX7"/>
    <property type="match status" value="1"/>
</dbReference>
<dbReference type="Gene3D" id="3.40.50.1820">
    <property type="entry name" value="alpha/beta hydrolase"/>
    <property type="match status" value="1"/>
</dbReference>
<dbReference type="CDD" id="cd19518">
    <property type="entry name" value="RecA-like_NVL_r1-like"/>
    <property type="match status" value="1"/>
</dbReference>
<sequence length="1307" mass="140096">MRLSVFFVVIAALFLNAYTQTLPPPVIDTGYAKYLGNRTFPNTVAYLGIPYAEPPLGQRRFRAPLPLDTARIFREAGGKVIDATKYAPFCIQGTTGGGDAGGAGSEDCLKVDIYAPADATRGSNLPVLVYIHGGGYIFGNPANWPFNHWIHQSPNVVIVSVYYRLSSFGFLATPEFRDSSLGDFNAGFQDQVEALRWVKRHIASFGGNPEQVTVNGESAGGASVELHLVANEREKLFSGAIAQSVYRTPLPTPEQQKPLFQFYAAQAGCGSGPVAAQMACLRSASVSALARAQDAGTSPAFNASLFRLWHPVIDGKLLTDFPTRSITSGKFASVPLIVGATTNETLTGGPTIAAALTNYCPAITTADINAIERVYPASDFASDALRTETLTGDFSVRCARTIMGSAFSKKVPTWTYRYNQRNPTSPGTGVGHAAENWMMFLGTNTGFNGSTTFTPMTPIEISFAEELIAYWLSFVRSGNPNTHKLARSPVWPSYGDNHRCRVVLQQSATNSTTPSGSFVEQEVDPETHRCNHLQGSNVLNRSMQGLWSNHRRNKLNLNPPVPGPPADNSGASTPAAEDAPLAVAAPPETSEAPVLPDSTSVVDGLSSTTTSGKRKVRSIRPPDSTSKRTKIASTSAGGAVAKDHAPPTTRLADLGGVEACVEKMLELVAMPLCHPEIYLHTGVQPPRGVLLHGPPGCGKTLLANAMAGELGVPFISISAPSIVSGMSGESEKTLRDTFEEAKRVAPCLLFIDEIDAITPKRESAQREMERRIVAQFLTCMDDMSWDKTDNKPVIVMGATNRPDSLDAALRRAGRFDHEISMSVPDEEARAKILKVLCAKLRLAGDFDFSLLAKATPGYVGADLAALTGAAGIIAVKRIFKQLSEGTLTLPTPLPDSIQDRDVSMVVDVDAPIFVPKPDRPVSPHPAAALSMTAPFSNMASQAPPGSIAHFLYAHPDPLTEAQLAPLCITASDFMLALKQVQPSSKREGFATVPDVTWADVGALHATREELHMAIVQPIKRPELFSAVGIEAACGVLLWGPPGCGKTLLAKAVANESNANFISVKGPELLNKYVGESERAVRQVFSRARASSPCVIFFDELDALVPRRDDNLSESSARVVNTLLTELDGLDARKSVYVIAATNRPDMIDPAMVRPGRLDKLLYVDLPSPAERAEIVSTMTRRVPLGTRDGMALEEVRIQVEVLVRERCEGFSGADLAALVREAGVIALRRTLGALEEMDSGAGVGAGADAKVTVGVADFETALRKVNPSVSVAQRRKYEALRSKFAGLPVRAGKDEEEKRVEEKSSSA</sequence>
<keyword evidence="5" id="KW-0378">Hydrolase</keyword>
<evidence type="ECO:0000256" key="3">
    <source>
        <dbReference type="ARBA" id="ARBA00022737"/>
    </source>
</evidence>
<dbReference type="GO" id="GO:1990275">
    <property type="term" value="F:preribosome binding"/>
    <property type="evidence" value="ECO:0007669"/>
    <property type="project" value="TreeGrafter"/>
</dbReference>
<evidence type="ECO:0000256" key="2">
    <source>
        <dbReference type="ARBA" id="ARBA00006914"/>
    </source>
</evidence>
<dbReference type="Pfam" id="PF17862">
    <property type="entry name" value="AAA_lid_3"/>
    <property type="match status" value="2"/>
</dbReference>
<keyword evidence="11" id="KW-1185">Reference proteome</keyword>
<dbReference type="InterPro" id="IPR041569">
    <property type="entry name" value="AAA_lid_3"/>
</dbReference>
<name>A0A9P3PZF1_LYOSH</name>
<keyword evidence="6" id="KW-0067">ATP-binding</keyword>
<keyword evidence="8" id="KW-0732">Signal</keyword>
<protein>
    <submittedName>
        <fullName evidence="10">Ribosome biogenesis atpase rix7</fullName>
    </submittedName>
</protein>
<dbReference type="Pfam" id="PF00004">
    <property type="entry name" value="AAA"/>
    <property type="match status" value="2"/>
</dbReference>
<accession>A0A9P3PZF1</accession>
<dbReference type="InterPro" id="IPR002018">
    <property type="entry name" value="CarbesteraseB"/>
</dbReference>
<gene>
    <name evidence="10" type="primary">RIX7</name>
    <name evidence="10" type="ORF">LshimejAT787_1801470</name>
</gene>
<feature type="compositionally biased region" description="Polar residues" evidence="7">
    <location>
        <begin position="597"/>
        <end position="611"/>
    </location>
</feature>
<dbReference type="GO" id="GO:0016887">
    <property type="term" value="F:ATP hydrolysis activity"/>
    <property type="evidence" value="ECO:0007669"/>
    <property type="project" value="InterPro"/>
</dbReference>
<feature type="compositionally biased region" description="Polar residues" evidence="7">
    <location>
        <begin position="507"/>
        <end position="518"/>
    </location>
</feature>
<dbReference type="SMART" id="SM00382">
    <property type="entry name" value="AAA"/>
    <property type="match status" value="2"/>
</dbReference>
<dbReference type="GO" id="GO:0005524">
    <property type="term" value="F:ATP binding"/>
    <property type="evidence" value="ECO:0007669"/>
    <property type="project" value="UniProtKB-KW"/>
</dbReference>
<dbReference type="InterPro" id="IPR019826">
    <property type="entry name" value="Carboxylesterase_B_AS"/>
</dbReference>
<dbReference type="Proteomes" id="UP001063166">
    <property type="component" value="Unassembled WGS sequence"/>
</dbReference>
<dbReference type="Pfam" id="PF00135">
    <property type="entry name" value="COesterase"/>
    <property type="match status" value="1"/>
</dbReference>
<proteinExistence type="inferred from homology"/>
<dbReference type="GO" id="GO:0005634">
    <property type="term" value="C:nucleus"/>
    <property type="evidence" value="ECO:0007669"/>
    <property type="project" value="TreeGrafter"/>
</dbReference>
<dbReference type="EMBL" id="BRPK01000018">
    <property type="protein sequence ID" value="GLB44810.1"/>
    <property type="molecule type" value="Genomic_DNA"/>
</dbReference>
<dbReference type="InterPro" id="IPR003960">
    <property type="entry name" value="ATPase_AAA_CS"/>
</dbReference>
<dbReference type="Gene3D" id="1.10.8.60">
    <property type="match status" value="2"/>
</dbReference>
<feature type="chain" id="PRO_5040177995" evidence="8">
    <location>
        <begin position="22"/>
        <end position="1307"/>
    </location>
</feature>
<dbReference type="InterPro" id="IPR027417">
    <property type="entry name" value="P-loop_NTPase"/>
</dbReference>
<feature type="domain" description="AAA+ ATPase" evidence="9">
    <location>
        <begin position="685"/>
        <end position="825"/>
    </location>
</feature>
<evidence type="ECO:0000313" key="11">
    <source>
        <dbReference type="Proteomes" id="UP001063166"/>
    </source>
</evidence>
<comment type="similarity">
    <text evidence="2">Belongs to the AAA ATPase family.</text>
</comment>
<dbReference type="PROSITE" id="PS00122">
    <property type="entry name" value="CARBOXYLESTERASE_B_1"/>
    <property type="match status" value="1"/>
</dbReference>
<organism evidence="10 11">
    <name type="scientific">Lyophyllum shimeji</name>
    <name type="common">Hon-shimeji</name>
    <name type="synonym">Tricholoma shimeji</name>
    <dbReference type="NCBI Taxonomy" id="47721"/>
    <lineage>
        <taxon>Eukaryota</taxon>
        <taxon>Fungi</taxon>
        <taxon>Dikarya</taxon>
        <taxon>Basidiomycota</taxon>
        <taxon>Agaricomycotina</taxon>
        <taxon>Agaricomycetes</taxon>
        <taxon>Agaricomycetidae</taxon>
        <taxon>Agaricales</taxon>
        <taxon>Tricholomatineae</taxon>
        <taxon>Lyophyllaceae</taxon>
        <taxon>Lyophyllum</taxon>
    </lineage>
</organism>
<dbReference type="InterPro" id="IPR003959">
    <property type="entry name" value="ATPase_AAA_core"/>
</dbReference>
<comment type="caution">
    <text evidence="10">The sequence shown here is derived from an EMBL/GenBank/DDBJ whole genome shotgun (WGS) entry which is preliminary data.</text>
</comment>
<evidence type="ECO:0000256" key="1">
    <source>
        <dbReference type="ARBA" id="ARBA00005964"/>
    </source>
</evidence>
<feature type="region of interest" description="Disordered" evidence="7">
    <location>
        <begin position="507"/>
        <end position="537"/>
    </location>
</feature>
<evidence type="ECO:0000313" key="10">
    <source>
        <dbReference type="EMBL" id="GLB44810.1"/>
    </source>
</evidence>
<dbReference type="InterPro" id="IPR050168">
    <property type="entry name" value="AAA_ATPase_domain"/>
</dbReference>
<dbReference type="PANTHER" id="PTHR23077">
    <property type="entry name" value="AAA-FAMILY ATPASE"/>
    <property type="match status" value="1"/>
</dbReference>
<evidence type="ECO:0000256" key="8">
    <source>
        <dbReference type="SAM" id="SignalP"/>
    </source>
</evidence>
<evidence type="ECO:0000256" key="5">
    <source>
        <dbReference type="ARBA" id="ARBA00022801"/>
    </source>
</evidence>
<feature type="region of interest" description="Disordered" evidence="7">
    <location>
        <begin position="552"/>
        <end position="644"/>
    </location>
</feature>
<feature type="compositionally biased region" description="Low complexity" evidence="7">
    <location>
        <begin position="574"/>
        <end position="587"/>
    </location>
</feature>
<dbReference type="GO" id="GO:0003723">
    <property type="term" value="F:RNA binding"/>
    <property type="evidence" value="ECO:0007669"/>
    <property type="project" value="TreeGrafter"/>
</dbReference>
<dbReference type="PROSITE" id="PS00674">
    <property type="entry name" value="AAA"/>
    <property type="match status" value="1"/>
</dbReference>
<keyword evidence="3" id="KW-0677">Repeat</keyword>
<dbReference type="SUPFAM" id="SSF53474">
    <property type="entry name" value="alpha/beta-Hydrolases"/>
    <property type="match status" value="1"/>
</dbReference>
<dbReference type="InterPro" id="IPR029058">
    <property type="entry name" value="AB_hydrolase_fold"/>
</dbReference>
<dbReference type="PANTHER" id="PTHR23077:SF171">
    <property type="entry name" value="NUCLEAR VALOSIN-CONTAINING PROTEIN-LIKE"/>
    <property type="match status" value="1"/>
</dbReference>
<feature type="domain" description="AAA+ ATPase" evidence="9">
    <location>
        <begin position="1031"/>
        <end position="1167"/>
    </location>
</feature>
<feature type="signal peptide" evidence="8">
    <location>
        <begin position="1"/>
        <end position="21"/>
    </location>
</feature>
<keyword evidence="4" id="KW-0547">Nucleotide-binding</keyword>
<dbReference type="OrthoDB" id="27435at2759"/>
<comment type="similarity">
    <text evidence="1">Belongs to the type-B carboxylesterase/lipase family.</text>
</comment>
<evidence type="ECO:0000259" key="9">
    <source>
        <dbReference type="SMART" id="SM00382"/>
    </source>
</evidence>
<evidence type="ECO:0000256" key="7">
    <source>
        <dbReference type="SAM" id="MobiDB-lite"/>
    </source>
</evidence>
<reference evidence="10" key="1">
    <citation type="submission" date="2022-07" db="EMBL/GenBank/DDBJ databases">
        <title>The genome of Lyophyllum shimeji provides insight into the initial evolution of ectomycorrhizal fungal genome.</title>
        <authorList>
            <person name="Kobayashi Y."/>
            <person name="Shibata T."/>
            <person name="Hirakawa H."/>
            <person name="Shigenobu S."/>
            <person name="Nishiyama T."/>
            <person name="Yamada A."/>
            <person name="Hasebe M."/>
            <person name="Kawaguchi M."/>
        </authorList>
    </citation>
    <scope>NUCLEOTIDE SEQUENCE</scope>
    <source>
        <strain evidence="10">AT787</strain>
    </source>
</reference>
<dbReference type="CDD" id="cd19530">
    <property type="entry name" value="RecA-like_NVL_r2-like"/>
    <property type="match status" value="1"/>
</dbReference>